<feature type="transmembrane region" description="Helical" evidence="1">
    <location>
        <begin position="68"/>
        <end position="89"/>
    </location>
</feature>
<gene>
    <name evidence="2" type="ORF">P4O66_005734</name>
</gene>
<evidence type="ECO:0000313" key="2">
    <source>
        <dbReference type="EMBL" id="KAK1800517.1"/>
    </source>
</evidence>
<keyword evidence="1" id="KW-0472">Membrane</keyword>
<keyword evidence="1" id="KW-1133">Transmembrane helix</keyword>
<keyword evidence="1" id="KW-0812">Transmembrane</keyword>
<organism evidence="2 3">
    <name type="scientific">Electrophorus voltai</name>
    <dbReference type="NCBI Taxonomy" id="2609070"/>
    <lineage>
        <taxon>Eukaryota</taxon>
        <taxon>Metazoa</taxon>
        <taxon>Chordata</taxon>
        <taxon>Craniata</taxon>
        <taxon>Vertebrata</taxon>
        <taxon>Euteleostomi</taxon>
        <taxon>Actinopterygii</taxon>
        <taxon>Neopterygii</taxon>
        <taxon>Teleostei</taxon>
        <taxon>Ostariophysi</taxon>
        <taxon>Gymnotiformes</taxon>
        <taxon>Gymnotoidei</taxon>
        <taxon>Gymnotidae</taxon>
        <taxon>Electrophorus</taxon>
    </lineage>
</organism>
<name>A0AAD8ZJD8_9TELE</name>
<reference evidence="2" key="1">
    <citation type="submission" date="2023-03" db="EMBL/GenBank/DDBJ databases">
        <title>Electrophorus voltai genome.</title>
        <authorList>
            <person name="Bian C."/>
        </authorList>
    </citation>
    <scope>NUCLEOTIDE SEQUENCE</scope>
    <source>
        <strain evidence="2">CB-2022</strain>
        <tissue evidence="2">Muscle</tissue>
    </source>
</reference>
<dbReference type="Proteomes" id="UP001239994">
    <property type="component" value="Unassembled WGS sequence"/>
</dbReference>
<dbReference type="AlphaFoldDB" id="A0AAD8ZJD8"/>
<evidence type="ECO:0000256" key="1">
    <source>
        <dbReference type="SAM" id="Phobius"/>
    </source>
</evidence>
<protein>
    <submittedName>
        <fullName evidence="2">Uncharacterized protein</fullName>
    </submittedName>
</protein>
<comment type="caution">
    <text evidence="2">The sequence shown here is derived from an EMBL/GenBank/DDBJ whole genome shotgun (WGS) entry which is preliminary data.</text>
</comment>
<sequence>MWDQWVTRLAVWLPTGTRPAVFEEWCAHPCVVYSLLRSAAWVIDVQRSTADPTEPGCRRERPGMPLDLWLLALAGINTHTLFLSTLLLAPRRDTSLQGLEQASQTRLELISGAEKGLPYAPICLQE</sequence>
<dbReference type="EMBL" id="JAROKS010000010">
    <property type="protein sequence ID" value="KAK1800517.1"/>
    <property type="molecule type" value="Genomic_DNA"/>
</dbReference>
<keyword evidence="3" id="KW-1185">Reference proteome</keyword>
<proteinExistence type="predicted"/>
<accession>A0AAD8ZJD8</accession>
<evidence type="ECO:0000313" key="3">
    <source>
        <dbReference type="Proteomes" id="UP001239994"/>
    </source>
</evidence>